<dbReference type="InterPro" id="IPR008928">
    <property type="entry name" value="6-hairpin_glycosidase_sf"/>
</dbReference>
<dbReference type="PANTHER" id="PTHR31616:SF0">
    <property type="entry name" value="GLUCAN 1,4-ALPHA-GLUCOSIDASE"/>
    <property type="match status" value="1"/>
</dbReference>
<sequence length="609" mass="71593">MKSYYGIIGNGETCALISPVGSIDWFCLPAFDGNMVFYKALHPTLGESLRIEILDGEEKILPKEFNQKYVKNTNILVTEMEYKPIKVKITDFMPWKGISETIQEKRYIFRIVELYNKTGKRKNIRISLATEKRGEIKERSYIDGNDFTLGINIEKSLIELKPKKSRETFIALAYGENRSKAEYLMGRLKRMNIKNELEKTESFWKNWLARGKEISFDNKEYENMYNRSLLVCKLLTYPKTGAFLAAPTASFPASPSTTENWDYRFCWLRDSYFVSRAFLKTGHYEEVRDLLEFLYSNQKSDGNWQPLYTIDGKELKDELEIIIGEEIIRIGNAAKNQLQLDNGGSVLYMTYLYYLFTKDKRFLNEYWRKISKAADWIVKNRHRPENGLWELREREHKKRAQWVYGKVICYVGLESALKIREILKKRLRPRWEKVRDSLKREILKEGWSTQRKAFLQLYEKDAQADISVLAIEDYGLLGPNHPQIHKTVELIEEKLVTKGFGVKRFEDASLPFYLPTLWLASHYIRSGNIDKAKQYIDVCLKSSTDLYLCAEHFDPLKGEQHGNFPQAFNHSMFAEVLLSLKERRHALQFLNIFNLPFKIFLNFFDRLKS</sequence>
<evidence type="ECO:0000259" key="1">
    <source>
        <dbReference type="Pfam" id="PF00723"/>
    </source>
</evidence>
<dbReference type="InterPro" id="IPR012341">
    <property type="entry name" value="6hp_glycosidase-like_sf"/>
</dbReference>
<evidence type="ECO:0000313" key="3">
    <source>
        <dbReference type="Proteomes" id="UP000176752"/>
    </source>
</evidence>
<dbReference type="InterPro" id="IPR011613">
    <property type="entry name" value="GH15-like"/>
</dbReference>
<dbReference type="SUPFAM" id="SSF48208">
    <property type="entry name" value="Six-hairpin glycosidases"/>
    <property type="match status" value="1"/>
</dbReference>
<comment type="caution">
    <text evidence="2">The sequence shown here is derived from an EMBL/GenBank/DDBJ whole genome shotgun (WGS) entry which is preliminary data.</text>
</comment>
<dbReference type="Gene3D" id="1.50.10.10">
    <property type="match status" value="1"/>
</dbReference>
<dbReference type="AlphaFoldDB" id="A0A1G2DV78"/>
<name>A0A1G2DV78_9BACT</name>
<accession>A0A1G2DV78</accession>
<proteinExistence type="predicted"/>
<dbReference type="GO" id="GO:0005975">
    <property type="term" value="P:carbohydrate metabolic process"/>
    <property type="evidence" value="ECO:0007669"/>
    <property type="project" value="InterPro"/>
</dbReference>
<dbReference type="Pfam" id="PF00723">
    <property type="entry name" value="Glyco_hydro_15"/>
    <property type="match status" value="1"/>
</dbReference>
<dbReference type="Proteomes" id="UP000176752">
    <property type="component" value="Unassembled WGS sequence"/>
</dbReference>
<dbReference type="GO" id="GO:0004553">
    <property type="term" value="F:hydrolase activity, hydrolyzing O-glycosyl compounds"/>
    <property type="evidence" value="ECO:0007669"/>
    <property type="project" value="UniProtKB-ARBA"/>
</dbReference>
<dbReference type="STRING" id="1801660.A2Z78_00925"/>
<protein>
    <recommendedName>
        <fullName evidence="1">GH15-like domain-containing protein</fullName>
    </recommendedName>
</protein>
<dbReference type="PANTHER" id="PTHR31616">
    <property type="entry name" value="TREHALASE"/>
    <property type="match status" value="1"/>
</dbReference>
<evidence type="ECO:0000313" key="2">
    <source>
        <dbReference type="EMBL" id="OGZ17507.1"/>
    </source>
</evidence>
<feature type="domain" description="GH15-like" evidence="1">
    <location>
        <begin position="221"/>
        <end position="524"/>
    </location>
</feature>
<gene>
    <name evidence="2" type="ORF">A2Z78_00925</name>
</gene>
<dbReference type="EMBL" id="MHLV01000023">
    <property type="protein sequence ID" value="OGZ17507.1"/>
    <property type="molecule type" value="Genomic_DNA"/>
</dbReference>
<organism evidence="2 3">
    <name type="scientific">Candidatus Nealsonbacteria bacterium RBG_13_36_15</name>
    <dbReference type="NCBI Taxonomy" id="1801660"/>
    <lineage>
        <taxon>Bacteria</taxon>
        <taxon>Candidatus Nealsoniibacteriota</taxon>
    </lineage>
</organism>
<reference evidence="2 3" key="1">
    <citation type="journal article" date="2016" name="Nat. Commun.">
        <title>Thousands of microbial genomes shed light on interconnected biogeochemical processes in an aquifer system.</title>
        <authorList>
            <person name="Anantharaman K."/>
            <person name="Brown C.T."/>
            <person name="Hug L.A."/>
            <person name="Sharon I."/>
            <person name="Castelle C.J."/>
            <person name="Probst A.J."/>
            <person name="Thomas B.C."/>
            <person name="Singh A."/>
            <person name="Wilkins M.J."/>
            <person name="Karaoz U."/>
            <person name="Brodie E.L."/>
            <person name="Williams K.H."/>
            <person name="Hubbard S.S."/>
            <person name="Banfield J.F."/>
        </authorList>
    </citation>
    <scope>NUCLEOTIDE SEQUENCE [LARGE SCALE GENOMIC DNA]</scope>
</reference>